<gene>
    <name evidence="2" type="ORF">IFR04_010206</name>
</gene>
<reference evidence="2" key="1">
    <citation type="submission" date="2021-02" db="EMBL/GenBank/DDBJ databases">
        <title>Genome sequence Cadophora malorum strain M34.</title>
        <authorList>
            <person name="Stefanovic E."/>
            <person name="Vu D."/>
            <person name="Scully C."/>
            <person name="Dijksterhuis J."/>
            <person name="Roader J."/>
            <person name="Houbraken J."/>
        </authorList>
    </citation>
    <scope>NUCLEOTIDE SEQUENCE</scope>
    <source>
        <strain evidence="2">M34</strain>
    </source>
</reference>
<dbReference type="Proteomes" id="UP000664132">
    <property type="component" value="Unassembled WGS sequence"/>
</dbReference>
<proteinExistence type="predicted"/>
<accession>A0A8H7TD83</accession>
<organism evidence="2 3">
    <name type="scientific">Cadophora malorum</name>
    <dbReference type="NCBI Taxonomy" id="108018"/>
    <lineage>
        <taxon>Eukaryota</taxon>
        <taxon>Fungi</taxon>
        <taxon>Dikarya</taxon>
        <taxon>Ascomycota</taxon>
        <taxon>Pezizomycotina</taxon>
        <taxon>Leotiomycetes</taxon>
        <taxon>Helotiales</taxon>
        <taxon>Ploettnerulaceae</taxon>
        <taxon>Cadophora</taxon>
    </lineage>
</organism>
<comment type="caution">
    <text evidence="2">The sequence shown here is derived from an EMBL/GenBank/DDBJ whole genome shotgun (WGS) entry which is preliminary data.</text>
</comment>
<evidence type="ECO:0000256" key="1">
    <source>
        <dbReference type="SAM" id="MobiDB-lite"/>
    </source>
</evidence>
<dbReference type="AlphaFoldDB" id="A0A8H7TD83"/>
<keyword evidence="3" id="KW-1185">Reference proteome</keyword>
<name>A0A8H7TD83_9HELO</name>
<dbReference type="OrthoDB" id="10663542at2759"/>
<feature type="region of interest" description="Disordered" evidence="1">
    <location>
        <begin position="117"/>
        <end position="154"/>
    </location>
</feature>
<sequence>MQFSSLSTISSSVSSNGCGVVTGGYTVTYSEIAPQITGNVRPDLEKVLFYKRPTAQLEDRPLAEYECQQFCDEDTRPLQPEVFTSGQGTVLSGAAFNGKCSSTSFSSVITSTTLLTSTSVPDPMTTSSSLEAGSSTQSMEITTPATPTSDSVPATCTPAPAATTGAYTFQFAEVLKPSPSAGVNYTLDFGWALGVVSGTTNINLPETA</sequence>
<protein>
    <submittedName>
        <fullName evidence="2">Uncharacterized protein</fullName>
    </submittedName>
</protein>
<evidence type="ECO:0000313" key="3">
    <source>
        <dbReference type="Proteomes" id="UP000664132"/>
    </source>
</evidence>
<feature type="compositionally biased region" description="Polar residues" evidence="1">
    <location>
        <begin position="124"/>
        <end position="152"/>
    </location>
</feature>
<evidence type="ECO:0000313" key="2">
    <source>
        <dbReference type="EMBL" id="KAG4416688.1"/>
    </source>
</evidence>
<dbReference type="EMBL" id="JAFJYH010000178">
    <property type="protein sequence ID" value="KAG4416688.1"/>
    <property type="molecule type" value="Genomic_DNA"/>
</dbReference>